<keyword evidence="4" id="KW-0378">Hydrolase</keyword>
<organism evidence="7 8">
    <name type="scientific">Pan troglodytes</name>
    <name type="common">Chimpanzee</name>
    <dbReference type="NCBI Taxonomy" id="9598"/>
    <lineage>
        <taxon>Eukaryota</taxon>
        <taxon>Metazoa</taxon>
        <taxon>Chordata</taxon>
        <taxon>Craniata</taxon>
        <taxon>Vertebrata</taxon>
        <taxon>Euteleostomi</taxon>
        <taxon>Mammalia</taxon>
        <taxon>Eutheria</taxon>
        <taxon>Euarchontoglires</taxon>
        <taxon>Primates</taxon>
        <taxon>Haplorrhini</taxon>
        <taxon>Catarrhini</taxon>
        <taxon>Hominidae</taxon>
        <taxon>Pan</taxon>
    </lineage>
</organism>
<dbReference type="AlphaFoldDB" id="A0A2J8JDX6"/>
<feature type="compositionally biased region" description="Basic residues" evidence="6">
    <location>
        <begin position="13"/>
        <end position="25"/>
    </location>
</feature>
<evidence type="ECO:0000313" key="7">
    <source>
        <dbReference type="EMBL" id="PNI20969.1"/>
    </source>
</evidence>
<evidence type="ECO:0000256" key="5">
    <source>
        <dbReference type="ARBA" id="ARBA00023049"/>
    </source>
</evidence>
<evidence type="ECO:0000313" key="8">
    <source>
        <dbReference type="Proteomes" id="UP000236370"/>
    </source>
</evidence>
<keyword evidence="2" id="KW-0121">Carboxypeptidase</keyword>
<dbReference type="Proteomes" id="UP000236370">
    <property type="component" value="Unassembled WGS sequence"/>
</dbReference>
<proteinExistence type="predicted"/>
<dbReference type="InterPro" id="IPR012548">
    <property type="entry name" value="MATCAP"/>
</dbReference>
<dbReference type="GO" id="GO:0008237">
    <property type="term" value="F:metallopeptidase activity"/>
    <property type="evidence" value="ECO:0007669"/>
    <property type="project" value="UniProtKB-KW"/>
</dbReference>
<sequence>MAGCTRKLTDLRKRIHRPRRRTTRRWKRWFKFRKRKGEKRPRPNHKAVARRAKLKFSTSGNGIVLPPKPKSKVKWCHFSTLPKPKPQLSRSFEKGDDFSGKKFCILTAIKPTNLEKEKLRFFKSDYTYNPQFEYANPALPSV</sequence>
<dbReference type="PANTHER" id="PTHR31817:SF3">
    <property type="entry name" value="TYROSINE CARBOXYPEPTIDASE MATCAP2-RELATED"/>
    <property type="match status" value="1"/>
</dbReference>
<evidence type="ECO:0000256" key="4">
    <source>
        <dbReference type="ARBA" id="ARBA00022801"/>
    </source>
</evidence>
<keyword evidence="3" id="KW-0645">Protease</keyword>
<feature type="region of interest" description="Disordered" evidence="6">
    <location>
        <begin position="1"/>
        <end position="25"/>
    </location>
</feature>
<evidence type="ECO:0000256" key="1">
    <source>
        <dbReference type="ARBA" id="ARBA00001947"/>
    </source>
</evidence>
<evidence type="ECO:0000256" key="6">
    <source>
        <dbReference type="SAM" id="MobiDB-lite"/>
    </source>
</evidence>
<comment type="caution">
    <text evidence="7">The sequence shown here is derived from an EMBL/GenBank/DDBJ whole genome shotgun (WGS) entry which is preliminary data.</text>
</comment>
<evidence type="ECO:0000256" key="2">
    <source>
        <dbReference type="ARBA" id="ARBA00022645"/>
    </source>
</evidence>
<feature type="non-terminal residue" evidence="7">
    <location>
        <position position="142"/>
    </location>
</feature>
<accession>A0A2J8JDX6</accession>
<evidence type="ECO:0000256" key="3">
    <source>
        <dbReference type="ARBA" id="ARBA00022670"/>
    </source>
</evidence>
<gene>
    <name evidence="7" type="ORF">CK820_G0048204</name>
</gene>
<keyword evidence="5" id="KW-0482">Metalloprotease</keyword>
<reference evidence="7 8" key="1">
    <citation type="submission" date="2017-12" db="EMBL/GenBank/DDBJ databases">
        <title>High-resolution comparative analysis of great ape genomes.</title>
        <authorList>
            <person name="Pollen A."/>
            <person name="Hastie A."/>
            <person name="Hormozdiari F."/>
            <person name="Dougherty M."/>
            <person name="Liu R."/>
            <person name="Chaisson M."/>
            <person name="Hoppe E."/>
            <person name="Hill C."/>
            <person name="Pang A."/>
            <person name="Hillier L."/>
            <person name="Baker C."/>
            <person name="Armstrong J."/>
            <person name="Shendure J."/>
            <person name="Paten B."/>
            <person name="Wilson R."/>
            <person name="Chao H."/>
            <person name="Schneider V."/>
            <person name="Ventura M."/>
            <person name="Kronenberg Z."/>
            <person name="Murali S."/>
            <person name="Gordon D."/>
            <person name="Cantsilieris S."/>
            <person name="Munson K."/>
            <person name="Nelson B."/>
            <person name="Raja A."/>
            <person name="Underwood J."/>
            <person name="Diekhans M."/>
            <person name="Fiddes I."/>
            <person name="Haussler D."/>
            <person name="Eichler E."/>
        </authorList>
    </citation>
    <scope>NUCLEOTIDE SEQUENCE [LARGE SCALE GENOMIC DNA]</scope>
    <source>
        <strain evidence="7">Yerkes chimp pedigree #C0471</strain>
    </source>
</reference>
<comment type="cofactor">
    <cofactor evidence="1">
        <name>Zn(2+)</name>
        <dbReference type="ChEBI" id="CHEBI:29105"/>
    </cofactor>
</comment>
<dbReference type="EMBL" id="NBAG03000465">
    <property type="protein sequence ID" value="PNI20969.1"/>
    <property type="molecule type" value="Genomic_DNA"/>
</dbReference>
<dbReference type="GO" id="GO:0006508">
    <property type="term" value="P:proteolysis"/>
    <property type="evidence" value="ECO:0007669"/>
    <property type="project" value="UniProtKB-KW"/>
</dbReference>
<dbReference type="PANTHER" id="PTHR31817">
    <property type="match status" value="1"/>
</dbReference>
<name>A0A2J8JDX6_PANTR</name>
<protein>
    <submittedName>
        <fullName evidence="7">KIAA0895 isoform 2</fullName>
    </submittedName>
</protein>
<dbReference type="GO" id="GO:0004180">
    <property type="term" value="F:carboxypeptidase activity"/>
    <property type="evidence" value="ECO:0007669"/>
    <property type="project" value="UniProtKB-KW"/>
</dbReference>